<dbReference type="FunFam" id="3.90.1150.10:FF:000006">
    <property type="entry name" value="Phosphoserine aminotransferase"/>
    <property type="match status" value="1"/>
</dbReference>
<feature type="domain" description="Aminotransferase class V" evidence="12">
    <location>
        <begin position="5"/>
        <end position="362"/>
    </location>
</feature>
<protein>
    <recommendedName>
        <fullName evidence="4">phosphoserine transaminase</fullName>
        <ecNumber evidence="4">2.6.1.52</ecNumber>
    </recommendedName>
</protein>
<dbReference type="AlphaFoldDB" id="A0AAD4RCZ0"/>
<evidence type="ECO:0000259" key="12">
    <source>
        <dbReference type="Pfam" id="PF00266"/>
    </source>
</evidence>
<dbReference type="GO" id="GO:0006564">
    <property type="term" value="P:L-serine biosynthetic process"/>
    <property type="evidence" value="ECO:0007669"/>
    <property type="project" value="UniProtKB-KW"/>
</dbReference>
<evidence type="ECO:0000256" key="3">
    <source>
        <dbReference type="ARBA" id="ARBA00006904"/>
    </source>
</evidence>
<comment type="similarity">
    <text evidence="3">Belongs to the class-V pyridoxal-phosphate-dependent aminotransferase family. SerC subfamily.</text>
</comment>
<dbReference type="GO" id="GO:0004648">
    <property type="term" value="F:O-phospho-L-serine:2-oxoglutarate aminotransferase activity"/>
    <property type="evidence" value="ECO:0007669"/>
    <property type="project" value="UniProtKB-EC"/>
</dbReference>
<dbReference type="InterPro" id="IPR015421">
    <property type="entry name" value="PyrdxlP-dep_Trfase_major"/>
</dbReference>
<keyword evidence="8" id="KW-0663">Pyridoxal phosphate</keyword>
<dbReference type="Gene3D" id="3.40.640.10">
    <property type="entry name" value="Type I PLP-dependent aspartate aminotransferase-like (Major domain)"/>
    <property type="match status" value="1"/>
</dbReference>
<dbReference type="GO" id="GO:0005737">
    <property type="term" value="C:cytoplasm"/>
    <property type="evidence" value="ECO:0007669"/>
    <property type="project" value="TreeGrafter"/>
</dbReference>
<keyword evidence="14" id="KW-1185">Reference proteome</keyword>
<dbReference type="HAMAP" id="MF_00160">
    <property type="entry name" value="SerC_aminotrans_5"/>
    <property type="match status" value="1"/>
</dbReference>
<dbReference type="GO" id="GO:0030170">
    <property type="term" value="F:pyridoxal phosphate binding"/>
    <property type="evidence" value="ECO:0007669"/>
    <property type="project" value="TreeGrafter"/>
</dbReference>
<evidence type="ECO:0000256" key="6">
    <source>
        <dbReference type="ARBA" id="ARBA00022605"/>
    </source>
</evidence>
<evidence type="ECO:0000256" key="8">
    <source>
        <dbReference type="ARBA" id="ARBA00022898"/>
    </source>
</evidence>
<comment type="pathway">
    <text evidence="2">Amino-acid biosynthesis; L-serine biosynthesis; L-serine from 3-phospho-D-glycerate: step 2/3.</text>
</comment>
<comment type="catalytic activity">
    <reaction evidence="11">
        <text>O-phospho-L-serine + 2-oxoglutarate = 3-phosphooxypyruvate + L-glutamate</text>
        <dbReference type="Rhea" id="RHEA:14329"/>
        <dbReference type="ChEBI" id="CHEBI:16810"/>
        <dbReference type="ChEBI" id="CHEBI:18110"/>
        <dbReference type="ChEBI" id="CHEBI:29985"/>
        <dbReference type="ChEBI" id="CHEBI:57524"/>
        <dbReference type="EC" id="2.6.1.52"/>
    </reaction>
</comment>
<keyword evidence="7" id="KW-0808">Transferase</keyword>
<evidence type="ECO:0000256" key="4">
    <source>
        <dbReference type="ARBA" id="ARBA00013030"/>
    </source>
</evidence>
<dbReference type="NCBIfam" id="NF003764">
    <property type="entry name" value="PRK05355.1"/>
    <property type="match status" value="1"/>
</dbReference>
<organism evidence="13 14">
    <name type="scientific">Ditylenchus destructor</name>
    <dbReference type="NCBI Taxonomy" id="166010"/>
    <lineage>
        <taxon>Eukaryota</taxon>
        <taxon>Metazoa</taxon>
        <taxon>Ecdysozoa</taxon>
        <taxon>Nematoda</taxon>
        <taxon>Chromadorea</taxon>
        <taxon>Rhabditida</taxon>
        <taxon>Tylenchina</taxon>
        <taxon>Tylenchomorpha</taxon>
        <taxon>Sphaerularioidea</taxon>
        <taxon>Anguinidae</taxon>
        <taxon>Anguininae</taxon>
        <taxon>Ditylenchus</taxon>
    </lineage>
</organism>
<keyword evidence="6" id="KW-0028">Amino-acid biosynthesis</keyword>
<keyword evidence="5 13" id="KW-0032">Aminotransferase</keyword>
<gene>
    <name evidence="13" type="ORF">DdX_00004</name>
</gene>
<dbReference type="PANTHER" id="PTHR43247:SF1">
    <property type="entry name" value="PHOSPHOSERINE AMINOTRANSFERASE"/>
    <property type="match status" value="1"/>
</dbReference>
<dbReference type="InterPro" id="IPR000192">
    <property type="entry name" value="Aminotrans_V_dom"/>
</dbReference>
<dbReference type="EMBL" id="JAKKPZ010000001">
    <property type="protein sequence ID" value="KAI1727866.1"/>
    <property type="molecule type" value="Genomic_DNA"/>
</dbReference>
<evidence type="ECO:0000256" key="7">
    <source>
        <dbReference type="ARBA" id="ARBA00022679"/>
    </source>
</evidence>
<evidence type="ECO:0000256" key="9">
    <source>
        <dbReference type="ARBA" id="ARBA00023299"/>
    </source>
</evidence>
<dbReference type="PANTHER" id="PTHR43247">
    <property type="entry name" value="PHOSPHOSERINE AMINOTRANSFERASE"/>
    <property type="match status" value="1"/>
</dbReference>
<comment type="caution">
    <text evidence="13">The sequence shown here is derived from an EMBL/GenBank/DDBJ whole genome shotgun (WGS) entry which is preliminary data.</text>
</comment>
<dbReference type="Gene3D" id="3.90.1150.10">
    <property type="entry name" value="Aspartate Aminotransferase, domain 1"/>
    <property type="match status" value="1"/>
</dbReference>
<name>A0AAD4RCZ0_9BILA</name>
<comment type="cofactor">
    <cofactor evidence="1">
        <name>pyridoxal 5'-phosphate</name>
        <dbReference type="ChEBI" id="CHEBI:597326"/>
    </cofactor>
</comment>
<dbReference type="InterPro" id="IPR015422">
    <property type="entry name" value="PyrdxlP-dep_Trfase_small"/>
</dbReference>
<evidence type="ECO:0000256" key="10">
    <source>
        <dbReference type="ARBA" id="ARBA00047630"/>
    </source>
</evidence>
<dbReference type="Pfam" id="PF00266">
    <property type="entry name" value="Aminotran_5"/>
    <property type="match status" value="1"/>
</dbReference>
<keyword evidence="9" id="KW-0718">Serine biosynthesis</keyword>
<sequence>MKKVINFGPGPAKLPVEVIERAQRELLNYDNRVGISILEMSHRSADFSNLLKETEKLLRELMEIPDEYAVLFMHGGGTGQFAAIAQNLGFLAKNQEKPTANYVVTGGWSDKAAKEAAKFITVNQVLKPQKPYAGVVPLNQWNIDSDAAYLYYCANETIHGVEFTNAPEVGDVALVADVSSNILSRPFDVSKHALVFAGTQKNIGIAGLTIVIVRKDLMGKAHPLTPSILDYEEIYKNNSVYNTPPCFAIYITKLVLEWIRDQGGPQAIFERNRQKAERIYNIIDSSDQFYTSVVDKSHRSQMNIPFRIGQGANGTNGNEELEAAFLKLSQARNMISLKGHRSVGGIRASLYNAVTLDEVEALANLMEEFKANNNKT</sequence>
<dbReference type="PIRSF" id="PIRSF000525">
    <property type="entry name" value="SerC"/>
    <property type="match status" value="1"/>
</dbReference>
<evidence type="ECO:0000256" key="2">
    <source>
        <dbReference type="ARBA" id="ARBA00005099"/>
    </source>
</evidence>
<dbReference type="EC" id="2.6.1.52" evidence="4"/>
<accession>A0AAD4RCZ0</accession>
<reference evidence="13" key="1">
    <citation type="submission" date="2022-01" db="EMBL/GenBank/DDBJ databases">
        <title>Genome Sequence Resource for Two Populations of Ditylenchus destructor, the Migratory Endoparasitic Phytonematode.</title>
        <authorList>
            <person name="Zhang H."/>
            <person name="Lin R."/>
            <person name="Xie B."/>
        </authorList>
    </citation>
    <scope>NUCLEOTIDE SEQUENCE</scope>
    <source>
        <strain evidence="13">BazhouSP</strain>
    </source>
</reference>
<comment type="catalytic activity">
    <reaction evidence="10">
        <text>4-(phosphooxy)-L-threonine + 2-oxoglutarate = (R)-3-hydroxy-2-oxo-4-phosphooxybutanoate + L-glutamate</text>
        <dbReference type="Rhea" id="RHEA:16573"/>
        <dbReference type="ChEBI" id="CHEBI:16810"/>
        <dbReference type="ChEBI" id="CHEBI:29985"/>
        <dbReference type="ChEBI" id="CHEBI:58452"/>
        <dbReference type="ChEBI" id="CHEBI:58538"/>
        <dbReference type="EC" id="2.6.1.52"/>
    </reaction>
</comment>
<evidence type="ECO:0000256" key="1">
    <source>
        <dbReference type="ARBA" id="ARBA00001933"/>
    </source>
</evidence>
<proteinExistence type="inferred from homology"/>
<dbReference type="InterPro" id="IPR022278">
    <property type="entry name" value="Pser_aminoTfrase"/>
</dbReference>
<evidence type="ECO:0000313" key="13">
    <source>
        <dbReference type="EMBL" id="KAI1727866.1"/>
    </source>
</evidence>
<dbReference type="Proteomes" id="UP001201812">
    <property type="component" value="Unassembled WGS sequence"/>
</dbReference>
<dbReference type="NCBIfam" id="TIGR01364">
    <property type="entry name" value="serC_1"/>
    <property type="match status" value="1"/>
</dbReference>
<dbReference type="FunFam" id="3.40.640.10:FF:000010">
    <property type="entry name" value="Phosphoserine aminotransferase"/>
    <property type="match status" value="1"/>
</dbReference>
<evidence type="ECO:0000256" key="11">
    <source>
        <dbReference type="ARBA" id="ARBA00049007"/>
    </source>
</evidence>
<dbReference type="InterPro" id="IPR015424">
    <property type="entry name" value="PyrdxlP-dep_Trfase"/>
</dbReference>
<evidence type="ECO:0000256" key="5">
    <source>
        <dbReference type="ARBA" id="ARBA00022576"/>
    </source>
</evidence>
<dbReference type="SUPFAM" id="SSF53383">
    <property type="entry name" value="PLP-dependent transferases"/>
    <property type="match status" value="1"/>
</dbReference>
<evidence type="ECO:0000313" key="14">
    <source>
        <dbReference type="Proteomes" id="UP001201812"/>
    </source>
</evidence>